<evidence type="ECO:0000313" key="2">
    <source>
        <dbReference type="EMBL" id="MFC3909228.1"/>
    </source>
</evidence>
<dbReference type="EMBL" id="JBHSAB010000022">
    <property type="protein sequence ID" value="MFC3909228.1"/>
    <property type="molecule type" value="Genomic_DNA"/>
</dbReference>
<proteinExistence type="predicted"/>
<feature type="transmembrane region" description="Helical" evidence="1">
    <location>
        <begin position="6"/>
        <end position="26"/>
    </location>
</feature>
<keyword evidence="3" id="KW-1185">Reference proteome</keyword>
<protein>
    <submittedName>
        <fullName evidence="2">Twin transmembrane helix small protein</fullName>
    </submittedName>
</protein>
<organism evidence="2 3">
    <name type="scientific">Legionella dresdenensis</name>
    <dbReference type="NCBI Taxonomy" id="450200"/>
    <lineage>
        <taxon>Bacteria</taxon>
        <taxon>Pseudomonadati</taxon>
        <taxon>Pseudomonadota</taxon>
        <taxon>Gammaproteobacteria</taxon>
        <taxon>Legionellales</taxon>
        <taxon>Legionellaceae</taxon>
        <taxon>Legionella</taxon>
    </lineage>
</organism>
<gene>
    <name evidence="2" type="ORF">ACFORL_09105</name>
</gene>
<sequence length="67" mass="7340">MLAKAIIITVMLIILVALGSSLLFLVRDTGDTKRTVKALTVRIGLSLLLFIFLFIAFSLGWIKPHGV</sequence>
<name>A0ABV8CG26_9GAMM</name>
<dbReference type="Proteomes" id="UP001595758">
    <property type="component" value="Unassembled WGS sequence"/>
</dbReference>
<reference evidence="3" key="1">
    <citation type="journal article" date="2019" name="Int. J. Syst. Evol. Microbiol.">
        <title>The Global Catalogue of Microorganisms (GCM) 10K type strain sequencing project: providing services to taxonomists for standard genome sequencing and annotation.</title>
        <authorList>
            <consortium name="The Broad Institute Genomics Platform"/>
            <consortium name="The Broad Institute Genome Sequencing Center for Infectious Disease"/>
            <person name="Wu L."/>
            <person name="Ma J."/>
        </authorList>
    </citation>
    <scope>NUCLEOTIDE SEQUENCE [LARGE SCALE GENOMIC DNA]</scope>
    <source>
        <strain evidence="3">CCUG 59858</strain>
    </source>
</reference>
<dbReference type="Pfam" id="PF11137">
    <property type="entry name" value="DUF2909"/>
    <property type="match status" value="1"/>
</dbReference>
<dbReference type="NCBIfam" id="NF033233">
    <property type="entry name" value="twin_helix"/>
    <property type="match status" value="1"/>
</dbReference>
<comment type="caution">
    <text evidence="2">The sequence shown here is derived from an EMBL/GenBank/DDBJ whole genome shotgun (WGS) entry which is preliminary data.</text>
</comment>
<evidence type="ECO:0000313" key="3">
    <source>
        <dbReference type="Proteomes" id="UP001595758"/>
    </source>
</evidence>
<keyword evidence="1" id="KW-0472">Membrane</keyword>
<dbReference type="InterPro" id="IPR021313">
    <property type="entry name" value="DUF2909"/>
</dbReference>
<keyword evidence="1" id="KW-1133">Transmembrane helix</keyword>
<accession>A0ABV8CG26</accession>
<keyword evidence="1 2" id="KW-0812">Transmembrane</keyword>
<feature type="transmembrane region" description="Helical" evidence="1">
    <location>
        <begin position="38"/>
        <end position="62"/>
    </location>
</feature>
<evidence type="ECO:0000256" key="1">
    <source>
        <dbReference type="SAM" id="Phobius"/>
    </source>
</evidence>
<dbReference type="RefSeq" id="WP_382343246.1">
    <property type="nucleotide sequence ID" value="NZ_JBHSAB010000022.1"/>
</dbReference>